<protein>
    <submittedName>
        <fullName evidence="2">43827_t:CDS:1</fullName>
    </submittedName>
</protein>
<evidence type="ECO:0000259" key="1">
    <source>
        <dbReference type="Pfam" id="PF17919"/>
    </source>
</evidence>
<dbReference type="Pfam" id="PF17919">
    <property type="entry name" value="RT_RNaseH_2"/>
    <property type="match status" value="1"/>
</dbReference>
<proteinExistence type="predicted"/>
<accession>A0ABN7W205</accession>
<dbReference type="SUPFAM" id="SSF56672">
    <property type="entry name" value="DNA/RNA polymerases"/>
    <property type="match status" value="1"/>
</dbReference>
<reference evidence="2 3" key="1">
    <citation type="submission" date="2021-06" db="EMBL/GenBank/DDBJ databases">
        <authorList>
            <person name="Kallberg Y."/>
            <person name="Tangrot J."/>
            <person name="Rosling A."/>
        </authorList>
    </citation>
    <scope>NUCLEOTIDE SEQUENCE [LARGE SCALE GENOMIC DNA]</scope>
    <source>
        <strain evidence="2 3">120-4 pot B 10/14</strain>
    </source>
</reference>
<comment type="caution">
    <text evidence="2">The sequence shown here is derived from an EMBL/GenBank/DDBJ whole genome shotgun (WGS) entry which is preliminary data.</text>
</comment>
<dbReference type="InterPro" id="IPR041577">
    <property type="entry name" value="RT_RNaseH_2"/>
</dbReference>
<dbReference type="Proteomes" id="UP000789901">
    <property type="component" value="Unassembled WGS sequence"/>
</dbReference>
<dbReference type="EMBL" id="CAJVQB010026999">
    <property type="protein sequence ID" value="CAG8809714.1"/>
    <property type="molecule type" value="Genomic_DNA"/>
</dbReference>
<evidence type="ECO:0000313" key="3">
    <source>
        <dbReference type="Proteomes" id="UP000789901"/>
    </source>
</evidence>
<feature type="non-terminal residue" evidence="2">
    <location>
        <position position="1"/>
    </location>
</feature>
<keyword evidence="3" id="KW-1185">Reference proteome</keyword>
<gene>
    <name evidence="2" type="ORF">GMARGA_LOCUS24950</name>
</gene>
<organism evidence="2 3">
    <name type="scientific">Gigaspora margarita</name>
    <dbReference type="NCBI Taxonomy" id="4874"/>
    <lineage>
        <taxon>Eukaryota</taxon>
        <taxon>Fungi</taxon>
        <taxon>Fungi incertae sedis</taxon>
        <taxon>Mucoromycota</taxon>
        <taxon>Glomeromycotina</taxon>
        <taxon>Glomeromycetes</taxon>
        <taxon>Diversisporales</taxon>
        <taxon>Gigasporaceae</taxon>
        <taxon>Gigaspora</taxon>
    </lineage>
</organism>
<dbReference type="InterPro" id="IPR043502">
    <property type="entry name" value="DNA/RNA_pol_sf"/>
</dbReference>
<name>A0ABN7W205_GIGMA</name>
<sequence>EAFEVLKEKLLIAPILVYSYFTRPFILLTDVSDLALEAILSQLNNNYKKVQ</sequence>
<feature type="domain" description="Reverse transcriptase/retrotransposon-derived protein RNase H-like" evidence="1">
    <location>
        <begin position="1"/>
        <end position="47"/>
    </location>
</feature>
<evidence type="ECO:0000313" key="2">
    <source>
        <dbReference type="EMBL" id="CAG8809714.1"/>
    </source>
</evidence>